<feature type="domain" description="HTH tetR-type" evidence="3">
    <location>
        <begin position="9"/>
        <end position="69"/>
    </location>
</feature>
<dbReference type="Gene3D" id="1.10.357.10">
    <property type="entry name" value="Tetracycline Repressor, domain 2"/>
    <property type="match status" value="1"/>
</dbReference>
<dbReference type="Pfam" id="PF00440">
    <property type="entry name" value="TetR_N"/>
    <property type="match status" value="1"/>
</dbReference>
<comment type="caution">
    <text evidence="4">The sequence shown here is derived from an EMBL/GenBank/DDBJ whole genome shotgun (WGS) entry which is preliminary data.</text>
</comment>
<evidence type="ECO:0000256" key="1">
    <source>
        <dbReference type="ARBA" id="ARBA00023125"/>
    </source>
</evidence>
<dbReference type="SUPFAM" id="SSF46689">
    <property type="entry name" value="Homeodomain-like"/>
    <property type="match status" value="1"/>
</dbReference>
<dbReference type="EMBL" id="JACHJS010000001">
    <property type="protein sequence ID" value="MBB4966642.1"/>
    <property type="molecule type" value="Genomic_DNA"/>
</dbReference>
<dbReference type="GO" id="GO:0003700">
    <property type="term" value="F:DNA-binding transcription factor activity"/>
    <property type="evidence" value="ECO:0007669"/>
    <property type="project" value="TreeGrafter"/>
</dbReference>
<evidence type="ECO:0000256" key="2">
    <source>
        <dbReference type="PROSITE-ProRule" id="PRU00335"/>
    </source>
</evidence>
<dbReference type="PANTHER" id="PTHR30055:SF226">
    <property type="entry name" value="HTH-TYPE TRANSCRIPTIONAL REGULATOR PKSA"/>
    <property type="match status" value="1"/>
</dbReference>
<reference evidence="4 5" key="1">
    <citation type="submission" date="2020-08" db="EMBL/GenBank/DDBJ databases">
        <title>Sequencing the genomes of 1000 actinobacteria strains.</title>
        <authorList>
            <person name="Klenk H.-P."/>
        </authorList>
    </citation>
    <scope>NUCLEOTIDE SEQUENCE [LARGE SCALE GENOMIC DNA]</scope>
    <source>
        <strain evidence="4 5">DSM 45084</strain>
    </source>
</reference>
<dbReference type="PROSITE" id="PS01081">
    <property type="entry name" value="HTH_TETR_1"/>
    <property type="match status" value="1"/>
</dbReference>
<organism evidence="4 5">
    <name type="scientific">Saccharothrix violaceirubra</name>
    <dbReference type="NCBI Taxonomy" id="413306"/>
    <lineage>
        <taxon>Bacteria</taxon>
        <taxon>Bacillati</taxon>
        <taxon>Actinomycetota</taxon>
        <taxon>Actinomycetes</taxon>
        <taxon>Pseudonocardiales</taxon>
        <taxon>Pseudonocardiaceae</taxon>
        <taxon>Saccharothrix</taxon>
    </lineage>
</organism>
<dbReference type="InterPro" id="IPR050109">
    <property type="entry name" value="HTH-type_TetR-like_transc_reg"/>
</dbReference>
<dbReference type="InterPro" id="IPR001647">
    <property type="entry name" value="HTH_TetR"/>
</dbReference>
<proteinExistence type="predicted"/>
<gene>
    <name evidence="4" type="ORF">F4559_004001</name>
</gene>
<dbReference type="AlphaFoldDB" id="A0A7W7T620"/>
<feature type="DNA-binding region" description="H-T-H motif" evidence="2">
    <location>
        <begin position="32"/>
        <end position="51"/>
    </location>
</feature>
<dbReference type="PANTHER" id="PTHR30055">
    <property type="entry name" value="HTH-TYPE TRANSCRIPTIONAL REGULATOR RUTR"/>
    <property type="match status" value="1"/>
</dbReference>
<evidence type="ECO:0000313" key="4">
    <source>
        <dbReference type="EMBL" id="MBB4966642.1"/>
    </source>
</evidence>
<dbReference type="InterPro" id="IPR009057">
    <property type="entry name" value="Homeodomain-like_sf"/>
</dbReference>
<keyword evidence="1 2" id="KW-0238">DNA-binding</keyword>
<dbReference type="PRINTS" id="PR00455">
    <property type="entry name" value="HTHTETR"/>
</dbReference>
<protein>
    <submittedName>
        <fullName evidence="4">AcrR family transcriptional regulator</fullName>
    </submittedName>
</protein>
<accession>A0A7W7T620</accession>
<dbReference type="PROSITE" id="PS50977">
    <property type="entry name" value="HTH_TETR_2"/>
    <property type="match status" value="1"/>
</dbReference>
<dbReference type="InterPro" id="IPR023772">
    <property type="entry name" value="DNA-bd_HTH_TetR-type_CS"/>
</dbReference>
<keyword evidence="5" id="KW-1185">Reference proteome</keyword>
<name>A0A7W7T620_9PSEU</name>
<evidence type="ECO:0000313" key="5">
    <source>
        <dbReference type="Proteomes" id="UP000542674"/>
    </source>
</evidence>
<dbReference type="RefSeq" id="WP_184670775.1">
    <property type="nucleotide sequence ID" value="NZ_BAABAI010000022.1"/>
</dbReference>
<evidence type="ECO:0000259" key="3">
    <source>
        <dbReference type="PROSITE" id="PS50977"/>
    </source>
</evidence>
<dbReference type="GO" id="GO:0000976">
    <property type="term" value="F:transcription cis-regulatory region binding"/>
    <property type="evidence" value="ECO:0007669"/>
    <property type="project" value="TreeGrafter"/>
</dbReference>
<dbReference type="Proteomes" id="UP000542674">
    <property type="component" value="Unassembled WGS sequence"/>
</dbReference>
<sequence>MTNVAERMGERERRTLRVCAHLLSDWGYKRVTVEAIASRAGIGKGTVYLHWKTKDELFGAVLVQQSVEVIRELGEVVRANPYEVRLHRMVGHYLTAVARRPLVRAMFVRDQEVLGRLAHSGPPAVAALRQATNTLFLRYFDAVVRLGLVVPGCDPVAVRRTVGMLTCGALMQRDEKVPECVRVAADLARRAFEPRAGMSSNSITTAAALVVDLVDGFVPANSPALTGERG</sequence>